<feature type="chain" id="PRO_5045750413" description="Matrixin family metalloprotease" evidence="1">
    <location>
        <begin position="30"/>
        <end position="261"/>
    </location>
</feature>
<organism evidence="2 3">
    <name type="scientific">Kribbella yunnanensis</name>
    <dbReference type="NCBI Taxonomy" id="190194"/>
    <lineage>
        <taxon>Bacteria</taxon>
        <taxon>Bacillati</taxon>
        <taxon>Actinomycetota</taxon>
        <taxon>Actinomycetes</taxon>
        <taxon>Propionibacteriales</taxon>
        <taxon>Kribbellaceae</taxon>
        <taxon>Kribbella</taxon>
    </lineage>
</organism>
<feature type="signal peptide" evidence="1">
    <location>
        <begin position="1"/>
        <end position="29"/>
    </location>
</feature>
<dbReference type="SUPFAM" id="SSF55486">
    <property type="entry name" value="Metalloproteases ('zincins'), catalytic domain"/>
    <property type="match status" value="1"/>
</dbReference>
<sequence length="261" mass="27757">MKGIRRRLAAAAAVLATLTIGLTGSPAGAAPPTATPAPAVVDNGDVYTVQQLPNGQTRIGLHQHAGNAEALRNSLRAQGKNVLAAGQAPPGQRMGLLACESYGTAVQWCDHAWSYGGFNDPQVYFLDHTPAGFPVTDAVNDWYQAVGIDAYYRWYTAGCPGGGRHCVHVRTYSPGPDEFGVTYWNANAPEGPVDVYLASHMAGTNQARKSTCHELGHALGLGHNSSTNSCMKQGRIAAGWSLRPSSQDFEVLKRIYPRPGT</sequence>
<evidence type="ECO:0000313" key="3">
    <source>
        <dbReference type="Proteomes" id="UP001500280"/>
    </source>
</evidence>
<keyword evidence="1" id="KW-0732">Signal</keyword>
<keyword evidence="3" id="KW-1185">Reference proteome</keyword>
<evidence type="ECO:0000313" key="2">
    <source>
        <dbReference type="EMBL" id="GAA1696122.1"/>
    </source>
</evidence>
<evidence type="ECO:0008006" key="4">
    <source>
        <dbReference type="Google" id="ProtNLM"/>
    </source>
</evidence>
<gene>
    <name evidence="2" type="ORF">GCM10009745_47630</name>
</gene>
<dbReference type="EMBL" id="BAAANF010000017">
    <property type="protein sequence ID" value="GAA1696122.1"/>
    <property type="molecule type" value="Genomic_DNA"/>
</dbReference>
<evidence type="ECO:0000256" key="1">
    <source>
        <dbReference type="SAM" id="SignalP"/>
    </source>
</evidence>
<dbReference type="Gene3D" id="3.40.390.10">
    <property type="entry name" value="Collagenase (Catalytic Domain)"/>
    <property type="match status" value="1"/>
</dbReference>
<name>A0ABP4U0E3_9ACTN</name>
<accession>A0ABP4U0E3</accession>
<dbReference type="InterPro" id="IPR024079">
    <property type="entry name" value="MetalloPept_cat_dom_sf"/>
</dbReference>
<protein>
    <recommendedName>
        <fullName evidence="4">Matrixin family metalloprotease</fullName>
    </recommendedName>
</protein>
<proteinExistence type="predicted"/>
<reference evidence="3" key="1">
    <citation type="journal article" date="2019" name="Int. J. Syst. Evol. Microbiol.">
        <title>The Global Catalogue of Microorganisms (GCM) 10K type strain sequencing project: providing services to taxonomists for standard genome sequencing and annotation.</title>
        <authorList>
            <consortium name="The Broad Institute Genomics Platform"/>
            <consortium name="The Broad Institute Genome Sequencing Center for Infectious Disease"/>
            <person name="Wu L."/>
            <person name="Ma J."/>
        </authorList>
    </citation>
    <scope>NUCLEOTIDE SEQUENCE [LARGE SCALE GENOMIC DNA]</scope>
    <source>
        <strain evidence="3">JCM 14307</strain>
    </source>
</reference>
<dbReference type="RefSeq" id="WP_344155981.1">
    <property type="nucleotide sequence ID" value="NZ_BAAANF010000017.1"/>
</dbReference>
<comment type="caution">
    <text evidence="2">The sequence shown here is derived from an EMBL/GenBank/DDBJ whole genome shotgun (WGS) entry which is preliminary data.</text>
</comment>
<dbReference type="Proteomes" id="UP001500280">
    <property type="component" value="Unassembled WGS sequence"/>
</dbReference>